<evidence type="ECO:0000256" key="8">
    <source>
        <dbReference type="ARBA" id="ARBA00041847"/>
    </source>
</evidence>
<dbReference type="PROSITE" id="PS00270">
    <property type="entry name" value="ENDOTHELIN"/>
    <property type="match status" value="1"/>
</dbReference>
<gene>
    <name evidence="12" type="ORF">MG293_018670</name>
</gene>
<dbReference type="InterPro" id="IPR019764">
    <property type="entry name" value="Endothelin_toxin_CS"/>
</dbReference>
<feature type="domain" description="Endothelin-like toxin" evidence="11">
    <location>
        <begin position="83"/>
        <end position="104"/>
    </location>
</feature>
<evidence type="ECO:0000256" key="1">
    <source>
        <dbReference type="ARBA" id="ARBA00004613"/>
    </source>
</evidence>
<evidence type="ECO:0000256" key="4">
    <source>
        <dbReference type="ARBA" id="ARBA00022685"/>
    </source>
</evidence>
<reference evidence="12" key="1">
    <citation type="submission" date="2022-03" db="EMBL/GenBank/DDBJ databases">
        <title>Genomic analyses of argali, domestic sheep and their hybrids provide insights into chromosomal evolution, heterosis and genetic basis of agronomic traits.</title>
        <authorList>
            <person name="Li M."/>
        </authorList>
    </citation>
    <scope>NUCLEOTIDE SEQUENCE</scope>
    <source>
        <strain evidence="12">CAU-MHL-2022a</strain>
        <tissue evidence="12">Skin</tissue>
    </source>
</reference>
<keyword evidence="4" id="KW-0165">Cleavage on pair of basic residues</keyword>
<dbReference type="GO" id="GO:0014826">
    <property type="term" value="P:vein smooth muscle contraction"/>
    <property type="evidence" value="ECO:0007669"/>
    <property type="project" value="TreeGrafter"/>
</dbReference>
<dbReference type="GO" id="GO:0005179">
    <property type="term" value="F:hormone activity"/>
    <property type="evidence" value="ECO:0007669"/>
    <property type="project" value="TreeGrafter"/>
</dbReference>
<organism evidence="12 13">
    <name type="scientific">Ovis ammon polii</name>
    <dbReference type="NCBI Taxonomy" id="230172"/>
    <lineage>
        <taxon>Eukaryota</taxon>
        <taxon>Metazoa</taxon>
        <taxon>Chordata</taxon>
        <taxon>Craniata</taxon>
        <taxon>Vertebrata</taxon>
        <taxon>Euteleostomi</taxon>
        <taxon>Mammalia</taxon>
        <taxon>Eutheria</taxon>
        <taxon>Laurasiatheria</taxon>
        <taxon>Artiodactyla</taxon>
        <taxon>Ruminantia</taxon>
        <taxon>Pecora</taxon>
        <taxon>Bovidae</taxon>
        <taxon>Caprinae</taxon>
        <taxon>Ovis</taxon>
    </lineage>
</organism>
<dbReference type="Pfam" id="PF00322">
    <property type="entry name" value="Endothelin"/>
    <property type="match status" value="1"/>
</dbReference>
<keyword evidence="6" id="KW-0839">Vasoconstrictor</keyword>
<sequence>MACSPKPAQGHPLDLQAKAKGKQRSRKDVPRMDYFPMIFALLFVAFQGAPEAAVLGTELSTGAESGGERPVPTTPWRPRRSKRCSCSSLMDKECVYFCHLDIIWVNTPEHVVPYGLGSPSRSKRSLKDFFPTKATVHRKRCQCASQTDKKCQNFCQAGKELKDQDSMEKAWDNRKRGKDCPKLGEKCLQQQLVVGRKTRSKDAVRKHKHRDPPHTAYTQAWQVIPLIALEAALPRVPSLRNEEIQTQVLRTPAEYLSPCCPQFYQAETLKLLATSSDFCAGLVSSAAGGFEMLRFDKTF</sequence>
<comment type="caution">
    <text evidence="12">The sequence shown here is derived from an EMBL/GenBank/DDBJ whole genome shotgun (WGS) entry which is preliminary data.</text>
</comment>
<evidence type="ECO:0000313" key="13">
    <source>
        <dbReference type="Proteomes" id="UP001214576"/>
    </source>
</evidence>
<feature type="domain" description="Endothelin-like toxin" evidence="11">
    <location>
        <begin position="140"/>
        <end position="161"/>
    </location>
</feature>
<name>A0AAD4TQI8_OVIAM</name>
<dbReference type="GO" id="GO:0031708">
    <property type="term" value="F:endothelin B receptor binding"/>
    <property type="evidence" value="ECO:0007669"/>
    <property type="project" value="TreeGrafter"/>
</dbReference>
<evidence type="ECO:0000259" key="11">
    <source>
        <dbReference type="SMART" id="SM00272"/>
    </source>
</evidence>
<dbReference type="PANTHER" id="PTHR13874:SF10">
    <property type="entry name" value="ENDOTHELIN-1"/>
    <property type="match status" value="1"/>
</dbReference>
<dbReference type="GO" id="GO:0005615">
    <property type="term" value="C:extracellular space"/>
    <property type="evidence" value="ECO:0007669"/>
    <property type="project" value="TreeGrafter"/>
</dbReference>
<dbReference type="GO" id="GO:0019229">
    <property type="term" value="P:regulation of vasoconstriction"/>
    <property type="evidence" value="ECO:0007669"/>
    <property type="project" value="InterPro"/>
</dbReference>
<dbReference type="GO" id="GO:0006874">
    <property type="term" value="P:intracellular calcium ion homeostasis"/>
    <property type="evidence" value="ECO:0007669"/>
    <property type="project" value="TreeGrafter"/>
</dbReference>
<evidence type="ECO:0000313" key="12">
    <source>
        <dbReference type="EMBL" id="KAI4530812.1"/>
    </source>
</evidence>
<feature type="region of interest" description="Disordered" evidence="10">
    <location>
        <begin position="1"/>
        <end position="27"/>
    </location>
</feature>
<comment type="function">
    <text evidence="9">Endothelins are endothelium-derived vasoconstrictor peptides. Probable ligand for G-protein coupled receptors EDNRA and EDNRB which activates PTK2B, BCAR1, BCAR3 and, GTPases RAP1 and RHOA cascade in glomerular mesangial cells. Also binds the DEAR/FBXW7-AS1 receptor. Promotes mesenteric arterial wall remodeling via activation of ROCK signaling and subsequent colocalization of NFATC3 with F-actin filaments. NFATC3 then translocates to the nucleus where it subsequently promotes the transcription of the smooth muscle hypertrophy and differentiation marker ACTA2.</text>
</comment>
<evidence type="ECO:0000256" key="3">
    <source>
        <dbReference type="ARBA" id="ARBA00022525"/>
    </source>
</evidence>
<keyword evidence="3" id="KW-0964">Secreted</keyword>
<dbReference type="EMBL" id="JAKZEL010000024">
    <property type="protein sequence ID" value="KAI4530812.1"/>
    <property type="molecule type" value="Genomic_DNA"/>
</dbReference>
<keyword evidence="13" id="KW-1185">Reference proteome</keyword>
<dbReference type="SMART" id="SM00272">
    <property type="entry name" value="END"/>
    <property type="match status" value="2"/>
</dbReference>
<comment type="similarity">
    <text evidence="2">Belongs to the endothelin/sarafotoxin family.</text>
</comment>
<dbReference type="GO" id="GO:0031707">
    <property type="term" value="F:endothelin A receptor binding"/>
    <property type="evidence" value="ECO:0007669"/>
    <property type="project" value="TreeGrafter"/>
</dbReference>
<dbReference type="InterPro" id="IPR001928">
    <property type="entry name" value="Endothln-like_toxin"/>
</dbReference>
<feature type="region of interest" description="Disordered" evidence="10">
    <location>
        <begin position="60"/>
        <end position="80"/>
    </location>
</feature>
<evidence type="ECO:0000256" key="6">
    <source>
        <dbReference type="ARBA" id="ARBA00023322"/>
    </source>
</evidence>
<evidence type="ECO:0000256" key="10">
    <source>
        <dbReference type="SAM" id="MobiDB-lite"/>
    </source>
</evidence>
<protein>
    <recommendedName>
        <fullName evidence="7">Endothelin-1</fullName>
    </recommendedName>
    <alternativeName>
        <fullName evidence="8">Preproendothelin-1</fullName>
    </alternativeName>
</protein>
<dbReference type="Proteomes" id="UP001214576">
    <property type="component" value="Unassembled WGS sequence"/>
</dbReference>
<dbReference type="InterPro" id="IPR020475">
    <property type="entry name" value="Endothelin"/>
</dbReference>
<evidence type="ECO:0000256" key="7">
    <source>
        <dbReference type="ARBA" id="ARBA00040197"/>
    </source>
</evidence>
<dbReference type="AlphaFoldDB" id="A0AAD4TQI8"/>
<evidence type="ECO:0000256" key="2">
    <source>
        <dbReference type="ARBA" id="ARBA00010959"/>
    </source>
</evidence>
<comment type="subcellular location">
    <subcellularLocation>
        <location evidence="1">Secreted</location>
    </subcellularLocation>
</comment>
<evidence type="ECO:0000256" key="5">
    <source>
        <dbReference type="ARBA" id="ARBA00022858"/>
    </source>
</evidence>
<evidence type="ECO:0000256" key="9">
    <source>
        <dbReference type="ARBA" id="ARBA00046081"/>
    </source>
</evidence>
<dbReference type="GO" id="GO:0003100">
    <property type="term" value="P:regulation of systemic arterial blood pressure by endothelin"/>
    <property type="evidence" value="ECO:0007669"/>
    <property type="project" value="TreeGrafter"/>
</dbReference>
<proteinExistence type="inferred from homology"/>
<dbReference type="PANTHER" id="PTHR13874">
    <property type="entry name" value="ENDOTHELIN"/>
    <property type="match status" value="1"/>
</dbReference>
<accession>A0AAD4TQI8</accession>
<dbReference type="PRINTS" id="PR00365">
    <property type="entry name" value="ENDOTHELIN"/>
</dbReference>
<keyword evidence="5" id="KW-0838">Vasoactive</keyword>